<proteinExistence type="predicted"/>
<dbReference type="Gene3D" id="3.30.470.20">
    <property type="entry name" value="ATP-grasp fold, B domain"/>
    <property type="match status" value="1"/>
</dbReference>
<protein>
    <recommendedName>
        <fullName evidence="2">Tubulin--tyrosine ligase-like protein 12 SET-like domain-containing protein</fullName>
    </recommendedName>
</protein>
<dbReference type="OrthoDB" id="60477at2759"/>
<dbReference type="AlphaFoldDB" id="A0A0S4KHD5"/>
<dbReference type="InterPro" id="IPR004344">
    <property type="entry name" value="TTL/TTLL_fam"/>
</dbReference>
<evidence type="ECO:0000313" key="4">
    <source>
        <dbReference type="Proteomes" id="UP000051952"/>
    </source>
</evidence>
<dbReference type="PANTHER" id="PTHR46088:SF1">
    <property type="entry name" value="TUBULIN--TYROSINE LIGASE-LIKE PROTEIN 12"/>
    <property type="match status" value="1"/>
</dbReference>
<feature type="region of interest" description="Disordered" evidence="1">
    <location>
        <begin position="66"/>
        <end position="93"/>
    </location>
</feature>
<dbReference type="VEuPathDB" id="TriTrypDB:BSAL_58835"/>
<name>A0A0S4KHD5_BODSA</name>
<dbReference type="Proteomes" id="UP000051952">
    <property type="component" value="Unassembled WGS sequence"/>
</dbReference>
<dbReference type="Pfam" id="PF03133">
    <property type="entry name" value="TTL"/>
    <property type="match status" value="1"/>
</dbReference>
<dbReference type="GO" id="GO:0005737">
    <property type="term" value="C:cytoplasm"/>
    <property type="evidence" value="ECO:0007669"/>
    <property type="project" value="TreeGrafter"/>
</dbReference>
<evidence type="ECO:0000313" key="3">
    <source>
        <dbReference type="EMBL" id="CUI12382.1"/>
    </source>
</evidence>
<organism evidence="3 4">
    <name type="scientific">Bodo saltans</name>
    <name type="common">Flagellated protozoan</name>
    <dbReference type="NCBI Taxonomy" id="75058"/>
    <lineage>
        <taxon>Eukaryota</taxon>
        <taxon>Discoba</taxon>
        <taxon>Euglenozoa</taxon>
        <taxon>Kinetoplastea</taxon>
        <taxon>Metakinetoplastina</taxon>
        <taxon>Eubodonida</taxon>
        <taxon>Bodonidae</taxon>
        <taxon>Bodo</taxon>
    </lineage>
</organism>
<feature type="domain" description="Tubulin--tyrosine ligase-like protein 12 SET-like" evidence="2">
    <location>
        <begin position="105"/>
        <end position="228"/>
    </location>
</feature>
<keyword evidence="4" id="KW-1185">Reference proteome</keyword>
<gene>
    <name evidence="3" type="ORF">BSAL_58835</name>
</gene>
<evidence type="ECO:0000259" key="2">
    <source>
        <dbReference type="Pfam" id="PF25556"/>
    </source>
</evidence>
<dbReference type="PROSITE" id="PS51221">
    <property type="entry name" value="TTL"/>
    <property type="match status" value="1"/>
</dbReference>
<dbReference type="EMBL" id="CYKH01000236">
    <property type="protein sequence ID" value="CUI12382.1"/>
    <property type="molecule type" value="Genomic_DNA"/>
</dbReference>
<evidence type="ECO:0000256" key="1">
    <source>
        <dbReference type="SAM" id="MobiDB-lite"/>
    </source>
</evidence>
<reference evidence="4" key="1">
    <citation type="submission" date="2015-09" db="EMBL/GenBank/DDBJ databases">
        <authorList>
            <consortium name="Pathogen Informatics"/>
        </authorList>
    </citation>
    <scope>NUCLEOTIDE SEQUENCE [LARGE SCALE GENOMIC DNA]</scope>
    <source>
        <strain evidence="4">Lake Konstanz</strain>
    </source>
</reference>
<dbReference type="InterPro" id="IPR057954">
    <property type="entry name" value="SET_TTL12"/>
</dbReference>
<dbReference type="PANTHER" id="PTHR46088">
    <property type="entry name" value="TUBULIN--TYROSINE LIGASE-LIKE PROTEIN 12"/>
    <property type="match status" value="1"/>
</dbReference>
<accession>A0A0S4KHD5</accession>
<sequence>VRAREEELCGPQLAGSGVPLELWGIVFDKLRHEVFDAGNAFQLASVQADNCESDGENSDVLEGSALETENTESKQDADATDQANEDDEEASSTPLVLAAHRSLNKCEDVWLLDHAWTFRIREARKHLEQNVALRQRMGTMLLGDADASVDRIYNSMWAKASTYRVATEASLDEECCWYVMDEVGTAISLVVSEEESNCRCVPLFYPMSNMAISVMWMTKSVEAGDMITFCPILERNLSPGIHPYVHFLATEEGDQDALEQQFMDAYDLYHDTVASQWAEVKQHTNADALPTTSNAQEVRVLDAAAVVPYQVASDLEELVQNIRSDEDSSKLFTFSPHLNEADIIWVTEFQVSQIGVESVLCHKGHLQRAVRTAYGDPEWLPRTYDAANEMHLFVGDYLTRKKNGQNNLWISKPHCMARSMDMVVTDCLPLLLRQSETGPKLLCKYIERPCLFQGRKFDLRVIVGVQQLVPHRRVFLYDRVWPRFALEQYDLNDLDMYEKHWTVMNYGNPERMINLLHKDFIVAFDEQHGAGRWELVMGRMRDMIGHVFDAVVADAAVKSSIAPHGVTIFGFDVMLTDELTPMLLEATFSPDCHRACVQYPSFFADVFSTLMLNKPKNFTLMEQHSTSNTTEVREVVVTRDAS</sequence>
<dbReference type="InterPro" id="IPR027749">
    <property type="entry name" value="TTLL12"/>
</dbReference>
<feature type="non-terminal residue" evidence="3">
    <location>
        <position position="1"/>
    </location>
</feature>
<dbReference type="Pfam" id="PF25556">
    <property type="entry name" value="SET_TTL"/>
    <property type="match status" value="1"/>
</dbReference>